<dbReference type="RefSeq" id="WP_138638007.1">
    <property type="nucleotide sequence ID" value="NZ_JASWDG010000065.1"/>
</dbReference>
<gene>
    <name evidence="3" type="ORF">ETD96_20080</name>
</gene>
<dbReference type="InterPro" id="IPR005543">
    <property type="entry name" value="PASTA_dom"/>
</dbReference>
<feature type="compositionally biased region" description="Low complexity" evidence="1">
    <location>
        <begin position="68"/>
        <end position="78"/>
    </location>
</feature>
<reference evidence="3 4" key="1">
    <citation type="submission" date="2019-05" db="EMBL/GenBank/DDBJ databases">
        <title>Draft genome sequence of Actinomadura geliboluensis A8036.</title>
        <authorList>
            <person name="Saricaoglu S."/>
            <person name="Isik K."/>
        </authorList>
    </citation>
    <scope>NUCLEOTIDE SEQUENCE [LARGE SCALE GENOMIC DNA]</scope>
    <source>
        <strain evidence="3 4">A8036</strain>
    </source>
</reference>
<dbReference type="EMBL" id="VCKZ01000143">
    <property type="protein sequence ID" value="TMR36768.1"/>
    <property type="molecule type" value="Genomic_DNA"/>
</dbReference>
<accession>A0A5S4GUY4</accession>
<proteinExistence type="predicted"/>
<dbReference type="Proteomes" id="UP000305238">
    <property type="component" value="Unassembled WGS sequence"/>
</dbReference>
<protein>
    <submittedName>
        <fullName evidence="3">PASTA domain-containing protein</fullName>
    </submittedName>
</protein>
<keyword evidence="4" id="KW-1185">Reference proteome</keyword>
<dbReference type="OrthoDB" id="4335972at2"/>
<evidence type="ECO:0000313" key="4">
    <source>
        <dbReference type="Proteomes" id="UP000305238"/>
    </source>
</evidence>
<feature type="region of interest" description="Disordered" evidence="1">
    <location>
        <begin position="68"/>
        <end position="88"/>
    </location>
</feature>
<dbReference type="Gene3D" id="3.30.10.20">
    <property type="match status" value="1"/>
</dbReference>
<evidence type="ECO:0000256" key="1">
    <source>
        <dbReference type="SAM" id="MobiDB-lite"/>
    </source>
</evidence>
<dbReference type="CDD" id="cd06577">
    <property type="entry name" value="PASTA_pknB"/>
    <property type="match status" value="1"/>
</dbReference>
<organism evidence="3 4">
    <name type="scientific">Actinomadura geliboluensis</name>
    <dbReference type="NCBI Taxonomy" id="882440"/>
    <lineage>
        <taxon>Bacteria</taxon>
        <taxon>Bacillati</taxon>
        <taxon>Actinomycetota</taxon>
        <taxon>Actinomycetes</taxon>
        <taxon>Streptosporangiales</taxon>
        <taxon>Thermomonosporaceae</taxon>
        <taxon>Actinomadura</taxon>
    </lineage>
</organism>
<dbReference type="AlphaFoldDB" id="A0A5S4GUY4"/>
<comment type="caution">
    <text evidence="3">The sequence shown here is derived from an EMBL/GenBank/DDBJ whole genome shotgun (WGS) entry which is preliminary data.</text>
</comment>
<evidence type="ECO:0000313" key="3">
    <source>
        <dbReference type="EMBL" id="TMR36768.1"/>
    </source>
</evidence>
<dbReference type="PROSITE" id="PS51178">
    <property type="entry name" value="PASTA"/>
    <property type="match status" value="1"/>
</dbReference>
<sequence>MKRGGLGIYRASAGKVRPAAGETVTIAAFMSDHVRERHMVGIRPLTLGLLMVPVLGLAACSGGDSTSAAGSAGSGAKSPRPSPVLPSFKGKKLDAVSGELQRSWPAYTTAFRALPDGHLFDGESYSGTWVVCTQVEDPQGKKVELGFLPPQVSCPPDGRVTTWPVVPNFVGKTGTDAKQAALRLGFPLVSSEPIVTEGYDDSSHLERTVCTQDPPVGQSMRQHYGTTLSLRVADSKGSCTP</sequence>
<name>A0A5S4GUY4_9ACTN</name>
<feature type="domain" description="PASTA" evidence="2">
    <location>
        <begin position="161"/>
        <end position="234"/>
    </location>
</feature>
<evidence type="ECO:0000259" key="2">
    <source>
        <dbReference type="PROSITE" id="PS51178"/>
    </source>
</evidence>
<dbReference type="Pfam" id="PF03793">
    <property type="entry name" value="PASTA"/>
    <property type="match status" value="1"/>
</dbReference>